<dbReference type="Proteomes" id="UP000316096">
    <property type="component" value="Unassembled WGS sequence"/>
</dbReference>
<feature type="transmembrane region" description="Helical" evidence="1">
    <location>
        <begin position="93"/>
        <end position="110"/>
    </location>
</feature>
<keyword evidence="1" id="KW-0812">Transmembrane</keyword>
<dbReference type="GO" id="GO:0016020">
    <property type="term" value="C:membrane"/>
    <property type="evidence" value="ECO:0007669"/>
    <property type="project" value="TreeGrafter"/>
</dbReference>
<keyword evidence="4" id="KW-1185">Reference proteome</keyword>
<dbReference type="PIRSF" id="PIRSF015921">
    <property type="entry name" value="FA_sphinglp_des"/>
    <property type="match status" value="1"/>
</dbReference>
<dbReference type="EMBL" id="VFOZ01000001">
    <property type="protein sequence ID" value="TQL99184.1"/>
    <property type="molecule type" value="Genomic_DNA"/>
</dbReference>
<sequence>MPESTLTRHGFQPLIRQIRDEGLLNRRPGYYVRLIGVDLLLYAAVWVAVAFVGDSWWQLALALPAAVFTARIYFIGHDAGHGQIGSTRKVNRLLGFLIGNLLIGLSYGWWTDKHNRHHANPNHTDKDPDVGVGVLIWTPEQAMARRGGFVGWLTRHQGRLFIPLLLLEGINLKVTSIRSVAGELRSENRSKRDRARVEAVLLTVHFALYFGLLFTMMSPALAVLFFFVHQALLGVHLGAAFAPNHKGMPAPGPDEQWDHLRKQVLTSRNVRGGRVTDWFLGGLNYQIEHHLFPSMPRPHLRRSQPLIRAYCELAGLPYTEESLVESYAQALRHLHACGAPLR</sequence>
<dbReference type="GO" id="GO:0016717">
    <property type="term" value="F:oxidoreductase activity, acting on paired donors, with oxidation of a pair of donors resulting in the reduction of molecular oxygen to two molecules of water"/>
    <property type="evidence" value="ECO:0007669"/>
    <property type="project" value="TreeGrafter"/>
</dbReference>
<dbReference type="Pfam" id="PF00487">
    <property type="entry name" value="FA_desaturase"/>
    <property type="match status" value="1"/>
</dbReference>
<reference evidence="3 4" key="1">
    <citation type="submission" date="2019-06" db="EMBL/GenBank/DDBJ databases">
        <title>Sequencing the genomes of 1000 actinobacteria strains.</title>
        <authorList>
            <person name="Klenk H.-P."/>
        </authorList>
    </citation>
    <scope>NUCLEOTIDE SEQUENCE [LARGE SCALE GENOMIC DNA]</scope>
    <source>
        <strain evidence="3 4">DSM 102200</strain>
    </source>
</reference>
<dbReference type="CDD" id="cd03506">
    <property type="entry name" value="Delta6-FADS-like"/>
    <property type="match status" value="1"/>
</dbReference>
<evidence type="ECO:0000313" key="4">
    <source>
        <dbReference type="Proteomes" id="UP000316096"/>
    </source>
</evidence>
<dbReference type="RefSeq" id="WP_141957792.1">
    <property type="nucleotide sequence ID" value="NZ_VFOZ01000001.1"/>
</dbReference>
<comment type="caution">
    <text evidence="3">The sequence shown here is derived from an EMBL/GenBank/DDBJ whole genome shotgun (WGS) entry which is preliminary data.</text>
</comment>
<keyword evidence="1" id="KW-1133">Transmembrane helix</keyword>
<evidence type="ECO:0000256" key="1">
    <source>
        <dbReference type="SAM" id="Phobius"/>
    </source>
</evidence>
<feature type="transmembrane region" description="Helical" evidence="1">
    <location>
        <begin position="30"/>
        <end position="49"/>
    </location>
</feature>
<organism evidence="3 4">
    <name type="scientific">Actinoallomurus bryophytorum</name>
    <dbReference type="NCBI Taxonomy" id="1490222"/>
    <lineage>
        <taxon>Bacteria</taxon>
        <taxon>Bacillati</taxon>
        <taxon>Actinomycetota</taxon>
        <taxon>Actinomycetes</taxon>
        <taxon>Streptosporangiales</taxon>
        <taxon>Thermomonosporaceae</taxon>
        <taxon>Actinoallomurus</taxon>
    </lineage>
</organism>
<evidence type="ECO:0000259" key="2">
    <source>
        <dbReference type="Pfam" id="PF00487"/>
    </source>
</evidence>
<dbReference type="OrthoDB" id="104711at2"/>
<feature type="transmembrane region" description="Helical" evidence="1">
    <location>
        <begin position="55"/>
        <end position="73"/>
    </location>
</feature>
<evidence type="ECO:0000313" key="3">
    <source>
        <dbReference type="EMBL" id="TQL99184.1"/>
    </source>
</evidence>
<name>A0A543CQ07_9ACTN</name>
<dbReference type="AlphaFoldDB" id="A0A543CQ07"/>
<proteinExistence type="predicted"/>
<feature type="domain" description="Fatty acid desaturase" evidence="2">
    <location>
        <begin position="55"/>
        <end position="320"/>
    </location>
</feature>
<dbReference type="PANTHER" id="PTHR19353">
    <property type="entry name" value="FATTY ACID DESATURASE 2"/>
    <property type="match status" value="1"/>
</dbReference>
<dbReference type="InterPro" id="IPR005804">
    <property type="entry name" value="FA_desaturase_dom"/>
</dbReference>
<protein>
    <submittedName>
        <fullName evidence="3">Fatty acid desaturase</fullName>
    </submittedName>
</protein>
<accession>A0A543CQ07</accession>
<keyword evidence="1" id="KW-0472">Membrane</keyword>
<dbReference type="GO" id="GO:0008610">
    <property type="term" value="P:lipid biosynthetic process"/>
    <property type="evidence" value="ECO:0007669"/>
    <property type="project" value="UniProtKB-ARBA"/>
</dbReference>
<dbReference type="PANTHER" id="PTHR19353:SF19">
    <property type="entry name" value="DELTA(5) FATTY ACID DESATURASE C-RELATED"/>
    <property type="match status" value="1"/>
</dbReference>
<dbReference type="InterPro" id="IPR012171">
    <property type="entry name" value="Fatty_acid_desaturase"/>
</dbReference>
<gene>
    <name evidence="3" type="ORF">FB559_4841</name>
</gene>